<comment type="similarity">
    <text evidence="1">Belongs to the DNA2/NAM7 helicase family.</text>
</comment>
<dbReference type="InterPro" id="IPR050534">
    <property type="entry name" value="Coronavir_polyprotein_1ab"/>
</dbReference>
<dbReference type="PANTHER" id="PTHR43788">
    <property type="entry name" value="DNA2/NAM7 HELICASE FAMILY MEMBER"/>
    <property type="match status" value="1"/>
</dbReference>
<evidence type="ECO:0000256" key="5">
    <source>
        <dbReference type="ARBA" id="ARBA00022840"/>
    </source>
</evidence>
<evidence type="ECO:0000313" key="9">
    <source>
        <dbReference type="Proteomes" id="UP000028523"/>
    </source>
</evidence>
<dbReference type="InterPro" id="IPR041677">
    <property type="entry name" value="DNA2/NAM7_AAA_11"/>
</dbReference>
<dbReference type="Gene3D" id="3.40.50.300">
    <property type="entry name" value="P-loop containing nucleotide triphosphate hydrolases"/>
    <property type="match status" value="3"/>
</dbReference>
<evidence type="ECO:0000313" key="8">
    <source>
        <dbReference type="EMBL" id="KFB07695.1"/>
    </source>
</evidence>
<proteinExistence type="inferred from homology"/>
<evidence type="ECO:0000256" key="3">
    <source>
        <dbReference type="ARBA" id="ARBA00022801"/>
    </source>
</evidence>
<dbReference type="RefSeq" id="WP_036451711.1">
    <property type="nucleotide sequence ID" value="NZ_AWQU01000071.1"/>
</dbReference>
<protein>
    <submittedName>
        <fullName evidence="8">DNA helicase, superfamily I</fullName>
    </submittedName>
</protein>
<dbReference type="CDD" id="cd18808">
    <property type="entry name" value="SF1_C_Upf1"/>
    <property type="match status" value="1"/>
</dbReference>
<dbReference type="PANTHER" id="PTHR43788:SF8">
    <property type="entry name" value="DNA-BINDING PROTEIN SMUBP-2"/>
    <property type="match status" value="1"/>
</dbReference>
<organism evidence="8 9">
    <name type="scientific">Malacoplasma iowae DK-CPA</name>
    <dbReference type="NCBI Taxonomy" id="1394179"/>
    <lineage>
        <taxon>Bacteria</taxon>
        <taxon>Bacillati</taxon>
        <taxon>Mycoplasmatota</taxon>
        <taxon>Mycoplasmoidales</taxon>
        <taxon>Mycoplasmoidaceae</taxon>
        <taxon>Malacoplasma</taxon>
    </lineage>
</organism>
<keyword evidence="5" id="KW-0067">ATP-binding</keyword>
<dbReference type="Pfam" id="PF13086">
    <property type="entry name" value="AAA_11"/>
    <property type="match status" value="1"/>
</dbReference>
<keyword evidence="9" id="KW-1185">Reference proteome</keyword>
<keyword evidence="4 8" id="KW-0347">Helicase</keyword>
<keyword evidence="3" id="KW-0378">Hydrolase</keyword>
<name>A0A084U409_MALIO</name>
<dbReference type="Pfam" id="PF13087">
    <property type="entry name" value="AAA_12"/>
    <property type="match status" value="1"/>
</dbReference>
<dbReference type="SUPFAM" id="SSF52540">
    <property type="entry name" value="P-loop containing nucleoside triphosphate hydrolases"/>
    <property type="match status" value="1"/>
</dbReference>
<dbReference type="InterPro" id="IPR027417">
    <property type="entry name" value="P-loop_NTPase"/>
</dbReference>
<dbReference type="AlphaFoldDB" id="A0A084U409"/>
<dbReference type="InterPro" id="IPR047187">
    <property type="entry name" value="SF1_C_Upf1"/>
</dbReference>
<accession>A0A084U409</accession>
<sequence>MESKKSLLNNFLITDTKDGAIRINRSQKFTRDIYSNIESDAYENFTINPNVISVALSANKDLISKITNKAKNLDSFDELKELLNKNNIKLTKARLDSLSKNFQDKNKLLTILGKEINSIFKQLVSMTKFSKNKLKEDGVWSLYLCHYFIKGRMQDGTFIKSPLVLIPVEIKQNEDKFLISKISEPIYNEKLNFLLEINYGINVNGIFEKSLDETNQITVKKILSIYSSTLKSINVNLDINHKILKYKSEDIDELSNISDLIIDYSIALSLLDPTGGKAKKDIIEILERNENPFVTYSILKNNADLESKIANNDYILEINKPLNIYQKYAVASALEDNTIIFGPPGTGKSEVIVNIVANIIKQNKSCMIVSEKKAALDVLHNRLKSLNKISLNAYDIHDSSSFYGKINQLQLLISSNINEFKYHTWESRYEQLKANYFNIRKISDVNIYSLDLSEIIKSIEDNGKIYNEQNNLIINELDKIIKEKDISLLEGFNIMGILKSLTNNFEETLLYLKENKLSDLKYEKITKFLSKYEKTKDKDFLISNFIFKQKINNKSFINKIFKTNIDKVEYDSSIIINFLNEIKKMSIQSISIDAMLQLQKIELSFDQFKTALIQKGLIDNIIDTNFDSFQDEFEKYIEYKSSIAKNNDEVILNNYLLNFIKIYNNISEAERHEIDDMFSRARMKRKQNVNIFATKFFNKLKLIFPIWILNPNRASIIIPNKKDVFDYGIYDEASQMFLENAFSLVYRAKINVVSGDDKQLKPTSFFGSRYESNDLDLSQNDAESLLERAKLCLWPSFHLKNHYRCESESLIKFSAENFYNNQLEYTTKNQSFKNAIDVFDVKGIWKEETNEMEIKKVIDLLYDNWDKYNSIMIITLNKKQLDGIEKAFLKSFGDKREIFAKYEKDLILFKNLENCQGHEADLVILSLGYGYNTENKFTNFFGPISQSGGSNRLNVAITRAKKKIIVVKSFQASDMKINEENPDSLIFYKYINFLDNHKTNKPFNKLEDRNENENKRYVKEVINYTENLIKKNSSKHFKVISNIKIGSCYIDYAVFNNDSSKILLAINFDRVFDNKSFQNTLHNIYRQKFLEDRGYNIINVDEIEWYFKNKIIKKLISKKIDEMLLNYEV</sequence>
<dbReference type="GO" id="GO:0043139">
    <property type="term" value="F:5'-3' DNA helicase activity"/>
    <property type="evidence" value="ECO:0007669"/>
    <property type="project" value="TreeGrafter"/>
</dbReference>
<dbReference type="Pfam" id="PF13195">
    <property type="entry name" value="DUF4011"/>
    <property type="match status" value="1"/>
</dbReference>
<evidence type="ECO:0000256" key="2">
    <source>
        <dbReference type="ARBA" id="ARBA00022741"/>
    </source>
</evidence>
<evidence type="ECO:0000256" key="4">
    <source>
        <dbReference type="ARBA" id="ARBA00022806"/>
    </source>
</evidence>
<dbReference type="GO" id="GO:0016787">
    <property type="term" value="F:hydrolase activity"/>
    <property type="evidence" value="ECO:0007669"/>
    <property type="project" value="UniProtKB-KW"/>
</dbReference>
<evidence type="ECO:0000256" key="1">
    <source>
        <dbReference type="ARBA" id="ARBA00007913"/>
    </source>
</evidence>
<gene>
    <name evidence="8" type="ORF">P271_547</name>
</gene>
<comment type="caution">
    <text evidence="8">The sequence shown here is derived from an EMBL/GenBank/DDBJ whole genome shotgun (WGS) entry which is preliminary data.</text>
</comment>
<dbReference type="GO" id="GO:0005524">
    <property type="term" value="F:ATP binding"/>
    <property type="evidence" value="ECO:0007669"/>
    <property type="project" value="UniProtKB-KW"/>
</dbReference>
<evidence type="ECO:0000259" key="7">
    <source>
        <dbReference type="Pfam" id="PF13087"/>
    </source>
</evidence>
<dbReference type="InterPro" id="IPR025103">
    <property type="entry name" value="DUF4011"/>
</dbReference>
<feature type="domain" description="DNA2/NAM7 helicase-like C-terminal" evidence="7">
    <location>
        <begin position="783"/>
        <end position="967"/>
    </location>
</feature>
<evidence type="ECO:0000259" key="6">
    <source>
        <dbReference type="Pfam" id="PF13086"/>
    </source>
</evidence>
<feature type="domain" description="DNA2/NAM7 helicase helicase" evidence="6">
    <location>
        <begin position="322"/>
        <end position="763"/>
    </location>
</feature>
<dbReference type="Proteomes" id="UP000028523">
    <property type="component" value="Unassembled WGS sequence"/>
</dbReference>
<reference evidence="8 9" key="1">
    <citation type="journal article" date="2014" name="PLoS ONE">
        <title>Reduction of Hydrogen Peroxide Accumulation and Toxicity by a Catalase from Mycoplasma iowae.</title>
        <authorList>
            <person name="Pritchard R.E."/>
            <person name="Prassinos A.J."/>
            <person name="Osborne J.D."/>
            <person name="Raviv Z."/>
            <person name="Balish M.F."/>
        </authorList>
    </citation>
    <scope>NUCLEOTIDE SEQUENCE [LARGE SCALE GENOMIC DNA]</scope>
    <source>
        <strain evidence="8 9">DK-CPA</strain>
    </source>
</reference>
<dbReference type="InterPro" id="IPR041679">
    <property type="entry name" value="DNA2/NAM7-like_C"/>
</dbReference>
<keyword evidence="2" id="KW-0547">Nucleotide-binding</keyword>
<dbReference type="EMBL" id="AWQU01000071">
    <property type="protein sequence ID" value="KFB07695.1"/>
    <property type="molecule type" value="Genomic_DNA"/>
</dbReference>